<proteinExistence type="predicted"/>
<dbReference type="EMBL" id="GBXM01021733">
    <property type="protein sequence ID" value="JAH86844.1"/>
    <property type="molecule type" value="Transcribed_RNA"/>
</dbReference>
<accession>A0A0E9W8Y6</accession>
<protein>
    <submittedName>
        <fullName evidence="1">Uncharacterized protein</fullName>
    </submittedName>
</protein>
<organism evidence="1">
    <name type="scientific">Anguilla anguilla</name>
    <name type="common">European freshwater eel</name>
    <name type="synonym">Muraena anguilla</name>
    <dbReference type="NCBI Taxonomy" id="7936"/>
    <lineage>
        <taxon>Eukaryota</taxon>
        <taxon>Metazoa</taxon>
        <taxon>Chordata</taxon>
        <taxon>Craniata</taxon>
        <taxon>Vertebrata</taxon>
        <taxon>Euteleostomi</taxon>
        <taxon>Actinopterygii</taxon>
        <taxon>Neopterygii</taxon>
        <taxon>Teleostei</taxon>
        <taxon>Anguilliformes</taxon>
        <taxon>Anguillidae</taxon>
        <taxon>Anguilla</taxon>
    </lineage>
</organism>
<sequence length="66" mass="7798">MVKCCSYVFLHTNLKCGFHYTVFIFLKRGTLKINLNLHRLPWYMDANSYIKNQVEGSVHRNGVKHL</sequence>
<dbReference type="AlphaFoldDB" id="A0A0E9W8Y6"/>
<name>A0A0E9W8Y6_ANGAN</name>
<evidence type="ECO:0000313" key="1">
    <source>
        <dbReference type="EMBL" id="JAH86844.1"/>
    </source>
</evidence>
<reference evidence="1" key="1">
    <citation type="submission" date="2014-11" db="EMBL/GenBank/DDBJ databases">
        <authorList>
            <person name="Amaro Gonzalez C."/>
        </authorList>
    </citation>
    <scope>NUCLEOTIDE SEQUENCE</scope>
</reference>
<reference evidence="1" key="2">
    <citation type="journal article" date="2015" name="Fish Shellfish Immunol.">
        <title>Early steps in the European eel (Anguilla anguilla)-Vibrio vulnificus interaction in the gills: Role of the RtxA13 toxin.</title>
        <authorList>
            <person name="Callol A."/>
            <person name="Pajuelo D."/>
            <person name="Ebbesson L."/>
            <person name="Teles M."/>
            <person name="MacKenzie S."/>
            <person name="Amaro C."/>
        </authorList>
    </citation>
    <scope>NUCLEOTIDE SEQUENCE</scope>
</reference>